<dbReference type="AlphaFoldDB" id="A0A166DZR3"/>
<sequence length="330" mass="38591">MNRFVDKIISLELDEIEKYSFPRDELFGLKIIENGVKYEFLIKLSSYNNNLICFGSGAYKNSGPKATYPPIFNRWSWNKDFEESVLFYNDPTLYLNNEVKLGWGVGFKEDYYLEIISKIIKLFAKGNNISNNDILFYGSSGGGFTSIILATLIKKSKVFVNNSQLILKNYYHKNVYKRMIKACFGDLDIDTIYEKYGYRLSVLEMFKKEKYVPSIVYYVNSESKQDIINQCIPFVEGFLELPFLKDKVEIIFYTNNQRNKHNPLSNKKTIEIIKKVSKENLCNNKNENPKNPSTNENAISKKKIKKYISRKLINRGKLLKIKKLLKFNQE</sequence>
<dbReference type="OrthoDB" id="71470at2157"/>
<name>A0A166DZR3_9EURY</name>
<dbReference type="PATRIC" id="fig|47311.3.peg.1093"/>
<keyword evidence="2" id="KW-1185">Reference proteome</keyword>
<comment type="caution">
    <text evidence="1">The sequence shown here is derived from an EMBL/GenBank/DDBJ whole genome shotgun (WGS) entry which is preliminary data.</text>
</comment>
<evidence type="ECO:0000313" key="1">
    <source>
        <dbReference type="EMBL" id="KZX16124.1"/>
    </source>
</evidence>
<dbReference type="EMBL" id="LWMW01000098">
    <property type="protein sequence ID" value="KZX16124.1"/>
    <property type="molecule type" value="Genomic_DNA"/>
</dbReference>
<organism evidence="1 2">
    <name type="scientific">Methanobrevibacter cuticularis</name>
    <dbReference type="NCBI Taxonomy" id="47311"/>
    <lineage>
        <taxon>Archaea</taxon>
        <taxon>Methanobacteriati</taxon>
        <taxon>Methanobacteriota</taxon>
        <taxon>Methanomada group</taxon>
        <taxon>Methanobacteria</taxon>
        <taxon>Methanobacteriales</taxon>
        <taxon>Methanobacteriaceae</taxon>
        <taxon>Methanobrevibacter</taxon>
    </lineage>
</organism>
<proteinExistence type="predicted"/>
<dbReference type="RefSeq" id="WP_067259590.1">
    <property type="nucleotide sequence ID" value="NZ_LWMW01000098.1"/>
</dbReference>
<reference evidence="1 2" key="1">
    <citation type="submission" date="2016-04" db="EMBL/GenBank/DDBJ databases">
        <title>Genome sequence of Methanobrevibacter cuticularis DSM 11139.</title>
        <authorList>
            <person name="Poehlein A."/>
            <person name="Seedorf H."/>
            <person name="Daniel R."/>
        </authorList>
    </citation>
    <scope>NUCLEOTIDE SEQUENCE [LARGE SCALE GENOMIC DNA]</scope>
    <source>
        <strain evidence="1 2">DSM 11139</strain>
    </source>
</reference>
<dbReference type="Proteomes" id="UP000077275">
    <property type="component" value="Unassembled WGS sequence"/>
</dbReference>
<protein>
    <submittedName>
        <fullName evidence="1">Uncharacterized protein</fullName>
    </submittedName>
</protein>
<accession>A0A166DZR3</accession>
<evidence type="ECO:0000313" key="2">
    <source>
        <dbReference type="Proteomes" id="UP000077275"/>
    </source>
</evidence>
<gene>
    <name evidence="1" type="ORF">MBCUT_09900</name>
</gene>